<accession>A0A9Q9EJT6</accession>
<proteinExistence type="predicted"/>
<gene>
    <name evidence="2" type="ORF">Slin15195_G058510</name>
</gene>
<protein>
    <submittedName>
        <fullName evidence="2">Leucine-rich repeat domain superfamily</fullName>
    </submittedName>
</protein>
<name>A0A9Q9EJT6_9PEZI</name>
<reference evidence="2" key="1">
    <citation type="submission" date="2022-06" db="EMBL/GenBank/DDBJ databases">
        <title>Complete genome sequences of two strains of the flax pathogen Septoria linicola.</title>
        <authorList>
            <person name="Lapalu N."/>
            <person name="Simon A."/>
            <person name="Demenou B."/>
            <person name="Paumier D."/>
            <person name="Guillot M.-P."/>
            <person name="Gout L."/>
            <person name="Valade R."/>
        </authorList>
    </citation>
    <scope>NUCLEOTIDE SEQUENCE</scope>
    <source>
        <strain evidence="2">SE15195</strain>
    </source>
</reference>
<dbReference type="AlphaFoldDB" id="A0A9Q9EJT6"/>
<dbReference type="InterPro" id="IPR032675">
    <property type="entry name" value="LRR_dom_sf"/>
</dbReference>
<sequence length="400" mass="44307">MNGLSPNGQTDEACFVLLVALCPGVTTLRLEGGLGSYVPFPISMKSCMGSTTSRNGNLRQAKYRLLPLVSTLFGTFTPKSSVMDASSVKIVEISQCLAKDEGLDALFQACPNVESLSIQWARRDDNYRRFDWRDIGESITEHMPNLRHLTFDHDPDCDPGDPSVECMMKMMTDDYLKEAHLPGLGSLRELELLETLSQSSIALRGTHNDDVFEPDGFRDDDEDGEKHTLDGLLPPFLKQLHVLCEDLRLEEDDLPMLEDPRAAQLENLTIMTCMKDHWISTLDGEGRERPRTTPIGTAGPGLAERPRPNQAVTRPPPTDPGAGLQGLHVHDESDEDEDDEGFHEAAVVSTALITQLQPAPPEVREMVMAQMEESAANELPPQQADFVRSMMATVRQRLGI</sequence>
<dbReference type="SUPFAM" id="SSF52047">
    <property type="entry name" value="RNI-like"/>
    <property type="match status" value="1"/>
</dbReference>
<organism evidence="2 3">
    <name type="scientific">Septoria linicola</name>
    <dbReference type="NCBI Taxonomy" id="215465"/>
    <lineage>
        <taxon>Eukaryota</taxon>
        <taxon>Fungi</taxon>
        <taxon>Dikarya</taxon>
        <taxon>Ascomycota</taxon>
        <taxon>Pezizomycotina</taxon>
        <taxon>Dothideomycetes</taxon>
        <taxon>Dothideomycetidae</taxon>
        <taxon>Mycosphaerellales</taxon>
        <taxon>Mycosphaerellaceae</taxon>
        <taxon>Septoria</taxon>
    </lineage>
</organism>
<evidence type="ECO:0000256" key="1">
    <source>
        <dbReference type="SAM" id="MobiDB-lite"/>
    </source>
</evidence>
<evidence type="ECO:0000313" key="3">
    <source>
        <dbReference type="Proteomes" id="UP001056384"/>
    </source>
</evidence>
<dbReference type="EMBL" id="CP099421">
    <property type="protein sequence ID" value="USW52532.1"/>
    <property type="molecule type" value="Genomic_DNA"/>
</dbReference>
<keyword evidence="3" id="KW-1185">Reference proteome</keyword>
<dbReference type="Proteomes" id="UP001056384">
    <property type="component" value="Chromosome 4"/>
</dbReference>
<evidence type="ECO:0000313" key="2">
    <source>
        <dbReference type="EMBL" id="USW52532.1"/>
    </source>
</evidence>
<dbReference type="Gene3D" id="3.80.10.10">
    <property type="entry name" value="Ribonuclease Inhibitor"/>
    <property type="match status" value="1"/>
</dbReference>
<feature type="region of interest" description="Disordered" evidence="1">
    <location>
        <begin position="283"/>
        <end position="341"/>
    </location>
</feature>
<feature type="compositionally biased region" description="Acidic residues" evidence="1">
    <location>
        <begin position="332"/>
        <end position="341"/>
    </location>
</feature>